<dbReference type="Proteomes" id="UP000050668">
    <property type="component" value="Unassembled WGS sequence"/>
</dbReference>
<gene>
    <name evidence="1" type="ORF">AEA09_08210</name>
</gene>
<sequence>MSAVANKALDLGATIDYFDLRGGIMRVIYRTDNESLNKRFDVANTMEETMIYNAMMAAILVPNAKGYAFSIDD</sequence>
<name>A0ABR5K1H5_9BACI</name>
<proteinExistence type="predicted"/>
<evidence type="ECO:0000313" key="1">
    <source>
        <dbReference type="EMBL" id="KOS68535.1"/>
    </source>
</evidence>
<comment type="caution">
    <text evidence="1">The sequence shown here is derived from an EMBL/GenBank/DDBJ whole genome shotgun (WGS) entry which is preliminary data.</text>
</comment>
<keyword evidence="2" id="KW-1185">Reference proteome</keyword>
<reference evidence="2" key="1">
    <citation type="submission" date="2015-07" db="EMBL/GenBank/DDBJ databases">
        <title>Fjat-14205 dsm 2895.</title>
        <authorList>
            <person name="Liu B."/>
            <person name="Wang J."/>
            <person name="Zhu Y."/>
            <person name="Liu G."/>
            <person name="Chen Q."/>
            <person name="Chen Z."/>
            <person name="Lan J."/>
            <person name="Che J."/>
            <person name="Ge C."/>
            <person name="Shi H."/>
            <person name="Pan Z."/>
            <person name="Liu X."/>
        </authorList>
    </citation>
    <scope>NUCLEOTIDE SEQUENCE [LARGE SCALE GENOMIC DNA]</scope>
    <source>
        <strain evidence="2">DSM 25560</strain>
    </source>
</reference>
<protein>
    <submittedName>
        <fullName evidence="1">Uncharacterized protein</fullName>
    </submittedName>
</protein>
<accession>A0ABR5K1H5</accession>
<dbReference type="EMBL" id="LGRV01000003">
    <property type="protein sequence ID" value="KOS68535.1"/>
    <property type="molecule type" value="Genomic_DNA"/>
</dbReference>
<evidence type="ECO:0000313" key="2">
    <source>
        <dbReference type="Proteomes" id="UP000050668"/>
    </source>
</evidence>
<organism evidence="1 2">
    <name type="scientific">Lysinibacillus contaminans</name>
    <dbReference type="NCBI Taxonomy" id="1293441"/>
    <lineage>
        <taxon>Bacteria</taxon>
        <taxon>Bacillati</taxon>
        <taxon>Bacillota</taxon>
        <taxon>Bacilli</taxon>
        <taxon>Bacillales</taxon>
        <taxon>Bacillaceae</taxon>
        <taxon>Lysinibacillus</taxon>
    </lineage>
</organism>